<reference evidence="2 3" key="1">
    <citation type="journal article" date="2016" name="Genome Announc.">
        <title>Draft Genome Sequences of Five Rapidly Growing Mycobacterium Species, M. thermoresistibile, M. fortuitum subsp. acetamidolyticum, M. canariasense, M. brisbanense, and M. novocastrense.</title>
        <authorList>
            <person name="Katahira K."/>
            <person name="Ogura Y."/>
            <person name="Gotoh Y."/>
            <person name="Hayashi T."/>
        </authorList>
    </citation>
    <scope>NUCLEOTIDE SEQUENCE [LARGE SCALE GENOMIC DNA]</scope>
    <source>
        <strain evidence="2 3">JCM6362</strain>
    </source>
</reference>
<evidence type="ECO:0000313" key="2">
    <source>
        <dbReference type="EMBL" id="GAT14324.1"/>
    </source>
</evidence>
<dbReference type="AlphaFoldDB" id="A0A100XD52"/>
<dbReference type="SMART" id="SM00855">
    <property type="entry name" value="PGAM"/>
    <property type="match status" value="1"/>
</dbReference>
<dbReference type="CDD" id="cd07067">
    <property type="entry name" value="HP_PGM_like"/>
    <property type="match status" value="1"/>
</dbReference>
<keyword evidence="2" id="KW-0449">Lipoprotein</keyword>
<dbReference type="EMBL" id="BCTB01000006">
    <property type="protein sequence ID" value="GAT14324.1"/>
    <property type="molecule type" value="Genomic_DNA"/>
</dbReference>
<reference evidence="3" key="2">
    <citation type="submission" date="2016-02" db="EMBL/GenBank/DDBJ databases">
        <title>Draft genome sequence of five rapidly growing Mycobacterium species.</title>
        <authorList>
            <person name="Katahira K."/>
            <person name="Gotou Y."/>
            <person name="Iida K."/>
            <person name="Ogura Y."/>
            <person name="Hayashi T."/>
        </authorList>
    </citation>
    <scope>NUCLEOTIDE SEQUENCE [LARGE SCALE GENOMIC DNA]</scope>
    <source>
        <strain evidence="3">JCM6362</strain>
    </source>
</reference>
<dbReference type="InterPro" id="IPR013078">
    <property type="entry name" value="His_Pase_superF_clade-1"/>
</dbReference>
<evidence type="ECO:0000256" key="1">
    <source>
        <dbReference type="SAM" id="SignalP"/>
    </source>
</evidence>
<dbReference type="GO" id="GO:0005737">
    <property type="term" value="C:cytoplasm"/>
    <property type="evidence" value="ECO:0007669"/>
    <property type="project" value="TreeGrafter"/>
</dbReference>
<dbReference type="PANTHER" id="PTHR48100">
    <property type="entry name" value="BROAD-SPECIFICITY PHOSPHATASE YOR283W-RELATED"/>
    <property type="match status" value="1"/>
</dbReference>
<organism evidence="2 3">
    <name type="scientific">Mycolicibacterium thermoresistibile</name>
    <name type="common">Mycobacterium thermoresistibile</name>
    <dbReference type="NCBI Taxonomy" id="1797"/>
    <lineage>
        <taxon>Bacteria</taxon>
        <taxon>Bacillati</taxon>
        <taxon>Actinomycetota</taxon>
        <taxon>Actinomycetes</taxon>
        <taxon>Mycobacteriales</taxon>
        <taxon>Mycobacteriaceae</taxon>
        <taxon>Mycolicibacterium</taxon>
    </lineage>
</organism>
<dbReference type="GO" id="GO:0016791">
    <property type="term" value="F:phosphatase activity"/>
    <property type="evidence" value="ECO:0007669"/>
    <property type="project" value="TreeGrafter"/>
</dbReference>
<dbReference type="STRING" id="1797.RMCT_1295"/>
<proteinExistence type="predicted"/>
<dbReference type="InterPro" id="IPR050275">
    <property type="entry name" value="PGM_Phosphatase"/>
</dbReference>
<dbReference type="SUPFAM" id="SSF53254">
    <property type="entry name" value="Phosphoglycerate mutase-like"/>
    <property type="match status" value="1"/>
</dbReference>
<evidence type="ECO:0000313" key="3">
    <source>
        <dbReference type="Proteomes" id="UP000069654"/>
    </source>
</evidence>
<accession>A0A100XD52</accession>
<protein>
    <submittedName>
        <fullName evidence="2">Lipoprotein lpqD</fullName>
    </submittedName>
</protein>
<sequence>MLLLACALAAPAGIPGSVPTARAAGPAVMTLTLVRHAESMGNASGVIDSSTPGPPLSPLGWVQAQVVAAELAGGGHDGLYASTMIRTQQTAEPLANLTGEPVVVLPGLREIEAGVFEGQPEASAGDYSGGYFTAPARWLRGDRSARIPGSIDGNEFDARFDEAVQQIHADGAVNPVAFAHAASIMVWVMMNVDNPDPDLLLQRPLRNTGRVVLTGSPGQGWTLVDWDGIPVRHRP</sequence>
<feature type="chain" id="PRO_5007090906" evidence="1">
    <location>
        <begin position="24"/>
        <end position="235"/>
    </location>
</feature>
<dbReference type="Pfam" id="PF00300">
    <property type="entry name" value="His_Phos_1"/>
    <property type="match status" value="1"/>
</dbReference>
<keyword evidence="1" id="KW-0732">Signal</keyword>
<dbReference type="Gene3D" id="3.40.50.1240">
    <property type="entry name" value="Phosphoglycerate mutase-like"/>
    <property type="match status" value="1"/>
</dbReference>
<dbReference type="PANTHER" id="PTHR48100:SF58">
    <property type="entry name" value="PE-PGRS FAMILY PROTEIN PE_PGRS11"/>
    <property type="match status" value="1"/>
</dbReference>
<gene>
    <name evidence="2" type="ORF">RMCT_1295</name>
</gene>
<dbReference type="OMA" id="IMVWTLM"/>
<name>A0A100XD52_MYCTH</name>
<feature type="signal peptide" evidence="1">
    <location>
        <begin position="1"/>
        <end position="23"/>
    </location>
</feature>
<dbReference type="Proteomes" id="UP000069654">
    <property type="component" value="Unassembled WGS sequence"/>
</dbReference>
<comment type="caution">
    <text evidence="2">The sequence shown here is derived from an EMBL/GenBank/DDBJ whole genome shotgun (WGS) entry which is preliminary data.</text>
</comment>
<dbReference type="InterPro" id="IPR029033">
    <property type="entry name" value="His_PPase_superfam"/>
</dbReference>